<dbReference type="Proteomes" id="UP001595993">
    <property type="component" value="Unassembled WGS sequence"/>
</dbReference>
<comment type="caution">
    <text evidence="2">The sequence shown here is derived from an EMBL/GenBank/DDBJ whole genome shotgun (WGS) entry which is preliminary data.</text>
</comment>
<evidence type="ECO:0000313" key="2">
    <source>
        <dbReference type="EMBL" id="MFC4611836.1"/>
    </source>
</evidence>
<evidence type="ECO:0000256" key="1">
    <source>
        <dbReference type="SAM" id="MobiDB-lite"/>
    </source>
</evidence>
<dbReference type="RefSeq" id="WP_381201390.1">
    <property type="nucleotide sequence ID" value="NZ_JBHSFE010000028.1"/>
</dbReference>
<feature type="region of interest" description="Disordered" evidence="1">
    <location>
        <begin position="1"/>
        <end position="21"/>
    </location>
</feature>
<keyword evidence="3" id="KW-1185">Reference proteome</keyword>
<name>A0ABV9GFQ9_9ACTN</name>
<sequence>MLDSYRASRHGDQAPPQPGLHDWQVVREIRDYRRFQAVVTPRRSRSRVRVRVRETLSRWLHRSGPRRSADCH</sequence>
<proteinExistence type="predicted"/>
<organism evidence="2 3">
    <name type="scientific">Streptomyces maoxianensis</name>
    <dbReference type="NCBI Taxonomy" id="1459942"/>
    <lineage>
        <taxon>Bacteria</taxon>
        <taxon>Bacillati</taxon>
        <taxon>Actinomycetota</taxon>
        <taxon>Actinomycetes</taxon>
        <taxon>Kitasatosporales</taxon>
        <taxon>Streptomycetaceae</taxon>
        <taxon>Streptomyces</taxon>
    </lineage>
</organism>
<reference evidence="3" key="1">
    <citation type="journal article" date="2019" name="Int. J. Syst. Evol. Microbiol.">
        <title>The Global Catalogue of Microorganisms (GCM) 10K type strain sequencing project: providing services to taxonomists for standard genome sequencing and annotation.</title>
        <authorList>
            <consortium name="The Broad Institute Genomics Platform"/>
            <consortium name="The Broad Institute Genome Sequencing Center for Infectious Disease"/>
            <person name="Wu L."/>
            <person name="Ma J."/>
        </authorList>
    </citation>
    <scope>NUCLEOTIDE SEQUENCE [LARGE SCALE GENOMIC DNA]</scope>
    <source>
        <strain evidence="3">CGMCC 4.7139</strain>
    </source>
</reference>
<evidence type="ECO:0000313" key="3">
    <source>
        <dbReference type="Proteomes" id="UP001595993"/>
    </source>
</evidence>
<protein>
    <submittedName>
        <fullName evidence="2">Uncharacterized protein</fullName>
    </submittedName>
</protein>
<accession>A0ABV9GFQ9</accession>
<dbReference type="EMBL" id="JBHSFE010000028">
    <property type="protein sequence ID" value="MFC4611836.1"/>
    <property type="molecule type" value="Genomic_DNA"/>
</dbReference>
<gene>
    <name evidence="2" type="ORF">ACFO9E_29260</name>
</gene>